<dbReference type="OrthoDB" id="2501249at2759"/>
<feature type="region of interest" description="Disordered" evidence="4">
    <location>
        <begin position="1"/>
        <end position="38"/>
    </location>
</feature>
<dbReference type="GO" id="GO:0070124">
    <property type="term" value="P:mitochondrial translational initiation"/>
    <property type="evidence" value="ECO:0007669"/>
    <property type="project" value="TreeGrafter"/>
</dbReference>
<accession>A0A067MR17</accession>
<gene>
    <name evidence="5" type="ORF">BOTBODRAFT_110804</name>
</gene>
<evidence type="ECO:0000256" key="2">
    <source>
        <dbReference type="ARBA" id="ARBA00022980"/>
    </source>
</evidence>
<keyword evidence="6" id="KW-1185">Reference proteome</keyword>
<dbReference type="STRING" id="930990.A0A067MR17"/>
<dbReference type="AlphaFoldDB" id="A0A067MR17"/>
<keyword evidence="3" id="KW-0687">Ribonucleoprotein</keyword>
<dbReference type="InParanoid" id="A0A067MR17"/>
<dbReference type="InterPro" id="IPR001911">
    <property type="entry name" value="Ribosomal_bS21"/>
</dbReference>
<evidence type="ECO:0000256" key="4">
    <source>
        <dbReference type="SAM" id="MobiDB-lite"/>
    </source>
</evidence>
<dbReference type="Pfam" id="PF01165">
    <property type="entry name" value="Ribosomal_S21"/>
    <property type="match status" value="1"/>
</dbReference>
<evidence type="ECO:0000313" key="6">
    <source>
        <dbReference type="Proteomes" id="UP000027195"/>
    </source>
</evidence>
<dbReference type="HOGENOM" id="CLU_133900_0_0_1"/>
<dbReference type="PANTHER" id="PTHR41237:SF1">
    <property type="entry name" value="SMALL RIBOSOMAL SUBUNIT PROTEIN BS21M"/>
    <property type="match status" value="1"/>
</dbReference>
<evidence type="ECO:0000313" key="5">
    <source>
        <dbReference type="EMBL" id="KDQ14031.1"/>
    </source>
</evidence>
<proteinExistence type="inferred from homology"/>
<evidence type="ECO:0000256" key="1">
    <source>
        <dbReference type="ARBA" id="ARBA00006640"/>
    </source>
</evidence>
<protein>
    <recommendedName>
        <fullName evidence="7">Ribosomal protein S21</fullName>
    </recommendedName>
</protein>
<dbReference type="GO" id="GO:0003735">
    <property type="term" value="F:structural constituent of ribosome"/>
    <property type="evidence" value="ECO:0007669"/>
    <property type="project" value="InterPro"/>
</dbReference>
<dbReference type="GO" id="GO:0005763">
    <property type="term" value="C:mitochondrial small ribosomal subunit"/>
    <property type="evidence" value="ECO:0007669"/>
    <property type="project" value="TreeGrafter"/>
</dbReference>
<name>A0A067MR17_BOTB1</name>
<dbReference type="Proteomes" id="UP000027195">
    <property type="component" value="Unassembled WGS sequence"/>
</dbReference>
<comment type="similarity">
    <text evidence="1">Belongs to the bacterial ribosomal protein bS21 family.</text>
</comment>
<evidence type="ECO:0008006" key="7">
    <source>
        <dbReference type="Google" id="ProtNLM"/>
    </source>
</evidence>
<reference evidence="6" key="1">
    <citation type="journal article" date="2014" name="Proc. Natl. Acad. Sci. U.S.A.">
        <title>Extensive sampling of basidiomycete genomes demonstrates inadequacy of the white-rot/brown-rot paradigm for wood decay fungi.</title>
        <authorList>
            <person name="Riley R."/>
            <person name="Salamov A.A."/>
            <person name="Brown D.W."/>
            <person name="Nagy L.G."/>
            <person name="Floudas D."/>
            <person name="Held B.W."/>
            <person name="Levasseur A."/>
            <person name="Lombard V."/>
            <person name="Morin E."/>
            <person name="Otillar R."/>
            <person name="Lindquist E.A."/>
            <person name="Sun H."/>
            <person name="LaButti K.M."/>
            <person name="Schmutz J."/>
            <person name="Jabbour D."/>
            <person name="Luo H."/>
            <person name="Baker S.E."/>
            <person name="Pisabarro A.G."/>
            <person name="Walton J.D."/>
            <person name="Blanchette R.A."/>
            <person name="Henrissat B."/>
            <person name="Martin F."/>
            <person name="Cullen D."/>
            <person name="Hibbett D.S."/>
            <person name="Grigoriev I.V."/>
        </authorList>
    </citation>
    <scope>NUCLEOTIDE SEQUENCE [LARGE SCALE GENOMIC DNA]</scope>
    <source>
        <strain evidence="6">FD-172 SS1</strain>
    </source>
</reference>
<organism evidence="5 6">
    <name type="scientific">Botryobasidium botryosum (strain FD-172 SS1)</name>
    <dbReference type="NCBI Taxonomy" id="930990"/>
    <lineage>
        <taxon>Eukaryota</taxon>
        <taxon>Fungi</taxon>
        <taxon>Dikarya</taxon>
        <taxon>Basidiomycota</taxon>
        <taxon>Agaricomycotina</taxon>
        <taxon>Agaricomycetes</taxon>
        <taxon>Cantharellales</taxon>
        <taxon>Botryobasidiaceae</taxon>
        <taxon>Botryobasidium</taxon>
    </lineage>
</organism>
<sequence length="119" mass="13788">MWGEAVDGLGRAFPKNPEQTPAERWSSRSSNILKKLAPPPNTYAGRSVVVEKGDVGNAYNRLQGILARNDVRKELRLTERHEKRSDKRRRLESERHRRRFAEFIRKKVQLVKAIRARGA</sequence>
<dbReference type="InterPro" id="IPR052837">
    <property type="entry name" value="Mitoribosomal_bS21"/>
</dbReference>
<dbReference type="PANTHER" id="PTHR41237">
    <property type="entry name" value="37S RIBOSOMAL PROTEIN MRP21, MITOCHONDRIAL"/>
    <property type="match status" value="1"/>
</dbReference>
<dbReference type="EMBL" id="KL198040">
    <property type="protein sequence ID" value="KDQ14031.1"/>
    <property type="molecule type" value="Genomic_DNA"/>
</dbReference>
<evidence type="ECO:0000256" key="3">
    <source>
        <dbReference type="ARBA" id="ARBA00023274"/>
    </source>
</evidence>
<keyword evidence="2" id="KW-0689">Ribosomal protein</keyword>